<evidence type="ECO:0000256" key="4">
    <source>
        <dbReference type="SAM" id="MobiDB-lite"/>
    </source>
</evidence>
<sequence>MGKSAGKWIKTVLFGKKHSKSNLSKNVTPDRKTTAKTPVEDLAGNSPVISDPCQVTDGEAENLVLEKGTSGPPCEDIALSPANHGGDSQSNTTLVPVSDAEMRSQEEAATKAQAAFRGYLARRAFRALKGIIRLQALIRGHLVRRQAVATLRCMQAIVKFQALARGRKVRLSEARAGVQKKYNMRALQDAKQLDAGANSFFGSEKLATNTFVRKLLVTLPTAMPLSLQYDLAEPNSSWNWLERWSVSRFWEPPARTKRITKAKPQRKQAIEFEAGKSRRTIRKATVANGESGASASSEMDKPKRNPRKVTSIQTDFVQEQPQTELERVKRSLRKVSASAAQVPEKLEPETEKPQLLPSVEIVTNSAPPDVPEQEVVISSEKAADSDVVVEKVDLVEAPSKTTTEEPIDVPRDNPPVVETHSSENGVNIESALTSNDELSFKEEQSSKNHKIRKRRSLPAKQEYPENISQNSPNLPSYMAATESAKAKLRAQGSSKFGEDGAESGYARRHSLPASTNGKLSSLSPRIQKPVQANGKGATRTNRSLTSSRDDKVLQPGWKR</sequence>
<organism evidence="6 7">
    <name type="scientific">Handroanthus impetiginosus</name>
    <dbReference type="NCBI Taxonomy" id="429701"/>
    <lineage>
        <taxon>Eukaryota</taxon>
        <taxon>Viridiplantae</taxon>
        <taxon>Streptophyta</taxon>
        <taxon>Embryophyta</taxon>
        <taxon>Tracheophyta</taxon>
        <taxon>Spermatophyta</taxon>
        <taxon>Magnoliopsida</taxon>
        <taxon>eudicotyledons</taxon>
        <taxon>Gunneridae</taxon>
        <taxon>Pentapetalae</taxon>
        <taxon>asterids</taxon>
        <taxon>lamiids</taxon>
        <taxon>Lamiales</taxon>
        <taxon>Bignoniaceae</taxon>
        <taxon>Crescentiina</taxon>
        <taxon>Tabebuia alliance</taxon>
        <taxon>Handroanthus</taxon>
    </lineage>
</organism>
<evidence type="ECO:0000313" key="6">
    <source>
        <dbReference type="EMBL" id="PIN16325.1"/>
    </source>
</evidence>
<evidence type="ECO:0000259" key="5">
    <source>
        <dbReference type="Pfam" id="PF13178"/>
    </source>
</evidence>
<feature type="domain" description="DUF4005" evidence="5">
    <location>
        <begin position="451"/>
        <end position="536"/>
    </location>
</feature>
<name>A0A2G9HFM8_9LAMI</name>
<accession>A0A2G9HFM8</accession>
<feature type="region of interest" description="Disordered" evidence="4">
    <location>
        <begin position="19"/>
        <end position="48"/>
    </location>
</feature>
<dbReference type="PANTHER" id="PTHR32295:SF279">
    <property type="entry name" value="PROTEIN IQ-DOMAIN 31-LIKE"/>
    <property type="match status" value="1"/>
</dbReference>
<keyword evidence="7" id="KW-1185">Reference proteome</keyword>
<dbReference type="STRING" id="429701.A0A2G9HFM8"/>
<evidence type="ECO:0000313" key="7">
    <source>
        <dbReference type="Proteomes" id="UP000231279"/>
    </source>
</evidence>
<comment type="subunit">
    <text evidence="3">Binds to multiple calmodulin (CaM) in the presence of Ca(2+) and CaM-like proteins.</text>
</comment>
<dbReference type="PANTHER" id="PTHR32295">
    <property type="entry name" value="IQ-DOMAIN 5-RELATED"/>
    <property type="match status" value="1"/>
</dbReference>
<feature type="compositionally biased region" description="Polar residues" evidence="4">
    <location>
        <begin position="512"/>
        <end position="524"/>
    </location>
</feature>
<dbReference type="EMBL" id="NKXS01001893">
    <property type="protein sequence ID" value="PIN16325.1"/>
    <property type="molecule type" value="Genomic_DNA"/>
</dbReference>
<dbReference type="Pfam" id="PF13178">
    <property type="entry name" value="DUF4005"/>
    <property type="match status" value="1"/>
</dbReference>
<reference evidence="7" key="1">
    <citation type="journal article" date="2018" name="Gigascience">
        <title>Genome assembly of the Pink Ipe (Handroanthus impetiginosus, Bignoniaceae), a highly valued, ecologically keystone Neotropical timber forest tree.</title>
        <authorList>
            <person name="Silva-Junior O.B."/>
            <person name="Grattapaglia D."/>
            <person name="Novaes E."/>
            <person name="Collevatti R.G."/>
        </authorList>
    </citation>
    <scope>NUCLEOTIDE SEQUENCE [LARGE SCALE GENOMIC DNA]</scope>
    <source>
        <strain evidence="7">cv. UFG-1</strain>
    </source>
</reference>
<evidence type="ECO:0000256" key="2">
    <source>
        <dbReference type="ARBA" id="ARBA00024341"/>
    </source>
</evidence>
<feature type="region of interest" description="Disordered" evidence="4">
    <location>
        <begin position="394"/>
        <end position="559"/>
    </location>
</feature>
<comment type="caution">
    <text evidence="6">The sequence shown here is derived from an EMBL/GenBank/DDBJ whole genome shotgun (WGS) entry which is preliminary data.</text>
</comment>
<dbReference type="AlphaFoldDB" id="A0A2G9HFM8"/>
<dbReference type="InterPro" id="IPR025064">
    <property type="entry name" value="DUF4005"/>
</dbReference>
<dbReference type="CDD" id="cd23767">
    <property type="entry name" value="IQCD"/>
    <property type="match status" value="1"/>
</dbReference>
<gene>
    <name evidence="6" type="ORF">CDL12_11009</name>
</gene>
<keyword evidence="1" id="KW-0112">Calmodulin-binding</keyword>
<evidence type="ECO:0000256" key="3">
    <source>
        <dbReference type="ARBA" id="ARBA00024378"/>
    </source>
</evidence>
<feature type="compositionally biased region" description="Polar residues" evidence="4">
    <location>
        <begin position="422"/>
        <end position="437"/>
    </location>
</feature>
<feature type="region of interest" description="Disordered" evidence="4">
    <location>
        <begin position="273"/>
        <end position="313"/>
    </location>
</feature>
<evidence type="ECO:0000256" key="1">
    <source>
        <dbReference type="ARBA" id="ARBA00022860"/>
    </source>
</evidence>
<feature type="compositionally biased region" description="Basic residues" evidence="4">
    <location>
        <begin position="447"/>
        <end position="457"/>
    </location>
</feature>
<protein>
    <recommendedName>
        <fullName evidence="5">DUF4005 domain-containing protein</fullName>
    </recommendedName>
</protein>
<dbReference type="InterPro" id="IPR000048">
    <property type="entry name" value="IQ_motif_EF-hand-BS"/>
</dbReference>
<dbReference type="Pfam" id="PF00612">
    <property type="entry name" value="IQ"/>
    <property type="match status" value="2"/>
</dbReference>
<proteinExistence type="inferred from homology"/>
<dbReference type="Proteomes" id="UP000231279">
    <property type="component" value="Unassembled WGS sequence"/>
</dbReference>
<dbReference type="SMART" id="SM00015">
    <property type="entry name" value="IQ"/>
    <property type="match status" value="2"/>
</dbReference>
<comment type="similarity">
    <text evidence="2">Belongs to the IQD family.</text>
</comment>
<dbReference type="OrthoDB" id="1101566at2759"/>
<dbReference type="PROSITE" id="PS50096">
    <property type="entry name" value="IQ"/>
    <property type="match status" value="2"/>
</dbReference>
<dbReference type="GO" id="GO:0005516">
    <property type="term" value="F:calmodulin binding"/>
    <property type="evidence" value="ECO:0007669"/>
    <property type="project" value="UniProtKB-KW"/>
</dbReference>